<keyword evidence="4 6" id="KW-0472">Membrane</keyword>
<feature type="transmembrane region" description="Helical" evidence="6">
    <location>
        <begin position="787"/>
        <end position="809"/>
    </location>
</feature>
<dbReference type="GO" id="GO:0015271">
    <property type="term" value="F:outward rectifier potassium channel activity"/>
    <property type="evidence" value="ECO:0007669"/>
    <property type="project" value="TreeGrafter"/>
</dbReference>
<reference evidence="7 8" key="1">
    <citation type="submission" date="2023-11" db="EMBL/GenBank/DDBJ databases">
        <title>Halocaridina rubra genome assembly.</title>
        <authorList>
            <person name="Smith C."/>
        </authorList>
    </citation>
    <scope>NUCLEOTIDE SEQUENCE [LARGE SCALE GENOMIC DNA]</scope>
    <source>
        <strain evidence="7">EP-1</strain>
        <tissue evidence="7">Whole</tissue>
    </source>
</reference>
<dbReference type="PANTHER" id="PTHR11003:SF345">
    <property type="entry name" value="TWIK FAMILY OF POTASSIUM CHANNELS PROTEIN 18"/>
    <property type="match status" value="1"/>
</dbReference>
<comment type="subcellular location">
    <subcellularLocation>
        <location evidence="1">Membrane</location>
        <topology evidence="1">Multi-pass membrane protein</topology>
    </subcellularLocation>
</comment>
<feature type="compositionally biased region" description="Low complexity" evidence="5">
    <location>
        <begin position="145"/>
        <end position="183"/>
    </location>
</feature>
<dbReference type="Proteomes" id="UP001381693">
    <property type="component" value="Unassembled WGS sequence"/>
</dbReference>
<dbReference type="Gene3D" id="1.10.287.70">
    <property type="match status" value="1"/>
</dbReference>
<feature type="compositionally biased region" description="Polar residues" evidence="5">
    <location>
        <begin position="569"/>
        <end position="600"/>
    </location>
</feature>
<gene>
    <name evidence="7" type="ORF">SK128_018429</name>
</gene>
<evidence type="ECO:0000256" key="5">
    <source>
        <dbReference type="SAM" id="MobiDB-lite"/>
    </source>
</evidence>
<keyword evidence="3 6" id="KW-1133">Transmembrane helix</keyword>
<feature type="region of interest" description="Disordered" evidence="5">
    <location>
        <begin position="19"/>
        <end position="69"/>
    </location>
</feature>
<name>A0AAN9A9T7_HALRR</name>
<keyword evidence="2 6" id="KW-0812">Transmembrane</keyword>
<organism evidence="7 8">
    <name type="scientific">Halocaridina rubra</name>
    <name type="common">Hawaiian red shrimp</name>
    <dbReference type="NCBI Taxonomy" id="373956"/>
    <lineage>
        <taxon>Eukaryota</taxon>
        <taxon>Metazoa</taxon>
        <taxon>Ecdysozoa</taxon>
        <taxon>Arthropoda</taxon>
        <taxon>Crustacea</taxon>
        <taxon>Multicrustacea</taxon>
        <taxon>Malacostraca</taxon>
        <taxon>Eumalacostraca</taxon>
        <taxon>Eucarida</taxon>
        <taxon>Decapoda</taxon>
        <taxon>Pleocyemata</taxon>
        <taxon>Caridea</taxon>
        <taxon>Atyoidea</taxon>
        <taxon>Atyidae</taxon>
        <taxon>Halocaridina</taxon>
    </lineage>
</organism>
<evidence type="ECO:0000313" key="7">
    <source>
        <dbReference type="EMBL" id="KAK7079898.1"/>
    </source>
</evidence>
<feature type="region of interest" description="Disordered" evidence="5">
    <location>
        <begin position="551"/>
        <end position="721"/>
    </location>
</feature>
<feature type="transmembrane region" description="Helical" evidence="6">
    <location>
        <begin position="508"/>
        <end position="532"/>
    </location>
</feature>
<feature type="region of interest" description="Disordered" evidence="5">
    <location>
        <begin position="91"/>
        <end position="200"/>
    </location>
</feature>
<dbReference type="GO" id="GO:0005886">
    <property type="term" value="C:plasma membrane"/>
    <property type="evidence" value="ECO:0007669"/>
    <property type="project" value="TreeGrafter"/>
</dbReference>
<feature type="transmembrane region" description="Helical" evidence="6">
    <location>
        <begin position="387"/>
        <end position="408"/>
    </location>
</feature>
<dbReference type="InterPro" id="IPR003280">
    <property type="entry name" value="2pore_dom_K_chnl"/>
</dbReference>
<dbReference type="AlphaFoldDB" id="A0AAN9A9T7"/>
<evidence type="ECO:0000313" key="8">
    <source>
        <dbReference type="Proteomes" id="UP001381693"/>
    </source>
</evidence>
<feature type="compositionally biased region" description="Polar residues" evidence="5">
    <location>
        <begin position="103"/>
        <end position="119"/>
    </location>
</feature>
<evidence type="ECO:0000256" key="4">
    <source>
        <dbReference type="ARBA" id="ARBA00023136"/>
    </source>
</evidence>
<feature type="transmembrane region" description="Helical" evidence="6">
    <location>
        <begin position="730"/>
        <end position="748"/>
    </location>
</feature>
<accession>A0AAN9A9T7</accession>
<dbReference type="EMBL" id="JAXCGZ010006282">
    <property type="protein sequence ID" value="KAK7079898.1"/>
    <property type="molecule type" value="Genomic_DNA"/>
</dbReference>
<feature type="compositionally biased region" description="Gly residues" evidence="5">
    <location>
        <begin position="673"/>
        <end position="690"/>
    </location>
</feature>
<feature type="compositionally biased region" description="Basic residues" evidence="5">
    <location>
        <begin position="93"/>
        <end position="102"/>
    </location>
</feature>
<dbReference type="PANTHER" id="PTHR11003">
    <property type="entry name" value="POTASSIUM CHANNEL, SUBFAMILY K"/>
    <property type="match status" value="1"/>
</dbReference>
<evidence type="ECO:0000256" key="3">
    <source>
        <dbReference type="ARBA" id="ARBA00022989"/>
    </source>
</evidence>
<protein>
    <recommendedName>
        <fullName evidence="9">Potassium channel domain-containing protein</fullName>
    </recommendedName>
</protein>
<evidence type="ECO:0000256" key="1">
    <source>
        <dbReference type="ARBA" id="ARBA00004141"/>
    </source>
</evidence>
<feature type="compositionally biased region" description="Low complexity" evidence="5">
    <location>
        <begin position="653"/>
        <end position="664"/>
    </location>
</feature>
<evidence type="ECO:0000256" key="6">
    <source>
        <dbReference type="SAM" id="Phobius"/>
    </source>
</evidence>
<evidence type="ECO:0008006" key="9">
    <source>
        <dbReference type="Google" id="ProtNLM"/>
    </source>
</evidence>
<proteinExistence type="predicted"/>
<dbReference type="GO" id="GO:0030322">
    <property type="term" value="P:stabilization of membrane potential"/>
    <property type="evidence" value="ECO:0007669"/>
    <property type="project" value="TreeGrafter"/>
</dbReference>
<sequence length="831" mass="88490">MPSSGWLAALTRHFTRAPTLLHPHSSDCGRSDGNGIRTVSSQAFHNGSRSYGGAGGGTAPPSRPTTPWSLDTLDEEIRRYDPRSYEVESNDYRHHKLKRRSSSAHSKSGNILRSSSAPSTRRMEGDINITSEREISSASAQGGYPSRPQSAASRPPSASSRPSSAASRPPSAASRLSAPAQPLLRSHTQAQTTSVGGPTAHLPAQGSVALFTHYVHLQVDDADFGETYYDYDDMDSRGHYFIPPVIPPLYDRPVAAPTPMSTRCNTPVWDNDQEKRVRFLEPEVVGENPSRPPSVSSQYSHVLKNSTRFAFQPPQDMLDSTPHNPRHCNCPCHFFPCGRRSVGVQVKRTDPPDPRPKHYRLFLTPTTRGLDQVTLGSKSLNLAARALLSQVGLLIVVLAWWVAGAAIFSAVEGSAESETVNNMATLRTDLVLGLATELRQVRPYDVVWRTKIESYMGRLETAVLDAARAGYASRAPIWTMSGALLYSASLTTLVGPGGMTLRTGFSRLFAVLFSLIGAPLVLLLAISGALTIREGVGKAWAWRCGRGNQSRVGDGHGNVAEGRAGQYGSGRSSSARSTLNLASRPQSSASVNLGETSLGITPNGPGGLPGSLDSARPRSQGGASELPQQSRVPVLESTLRASTSSTPRDNDRSSTGSGDASSSAINAQTTSRGSGGGGDGGGGGGNGGEGNGDEGLTPKASSSQRKKPGYPFYPLQPPPRRKNNGHAAPWGVYLAILVLYLILGLVIFAPVQRWSLPSAIYILTGTLLTLDHGGLGEKQLLGSSKIIVPYVLYMLLGTVIVATLVISVWSSICSSLVSTGKYLTVVRPTDR</sequence>
<keyword evidence="8" id="KW-1185">Reference proteome</keyword>
<feature type="compositionally biased region" description="Basic and acidic residues" evidence="5">
    <location>
        <begin position="121"/>
        <end position="135"/>
    </location>
</feature>
<evidence type="ECO:0000256" key="2">
    <source>
        <dbReference type="ARBA" id="ARBA00022692"/>
    </source>
</evidence>
<dbReference type="GO" id="GO:0022841">
    <property type="term" value="F:potassium ion leak channel activity"/>
    <property type="evidence" value="ECO:0007669"/>
    <property type="project" value="TreeGrafter"/>
</dbReference>
<comment type="caution">
    <text evidence="7">The sequence shown here is derived from an EMBL/GenBank/DDBJ whole genome shotgun (WGS) entry which is preliminary data.</text>
</comment>
<feature type="transmembrane region" description="Helical" evidence="6">
    <location>
        <begin position="477"/>
        <end position="496"/>
    </location>
</feature>
<feature type="compositionally biased region" description="Polar residues" evidence="5">
    <location>
        <begin position="186"/>
        <end position="196"/>
    </location>
</feature>
<dbReference type="SUPFAM" id="SSF81324">
    <property type="entry name" value="Voltage-gated potassium channels"/>
    <property type="match status" value="1"/>
</dbReference>